<name>A0A383B6S6_9ZZZZ</name>
<dbReference type="EMBL" id="UINC01198043">
    <property type="protein sequence ID" value="SVE15827.1"/>
    <property type="molecule type" value="Genomic_DNA"/>
</dbReference>
<reference evidence="1" key="1">
    <citation type="submission" date="2018-05" db="EMBL/GenBank/DDBJ databases">
        <authorList>
            <person name="Lanie J.A."/>
            <person name="Ng W.-L."/>
            <person name="Kazmierczak K.M."/>
            <person name="Andrzejewski T.M."/>
            <person name="Davidsen T.M."/>
            <person name="Wayne K.J."/>
            <person name="Tettelin H."/>
            <person name="Glass J.I."/>
            <person name="Rusch D."/>
            <person name="Podicherti R."/>
            <person name="Tsui H.-C.T."/>
            <person name="Winkler M.E."/>
        </authorList>
    </citation>
    <scope>NUCLEOTIDE SEQUENCE</scope>
</reference>
<sequence>VAQDIYTQGDDETMLKVVSGLGQLQEALWA</sequence>
<organism evidence="1">
    <name type="scientific">marine metagenome</name>
    <dbReference type="NCBI Taxonomy" id="408172"/>
    <lineage>
        <taxon>unclassified sequences</taxon>
        <taxon>metagenomes</taxon>
        <taxon>ecological metagenomes</taxon>
    </lineage>
</organism>
<gene>
    <name evidence="1" type="ORF">METZ01_LOCUS468681</name>
</gene>
<accession>A0A383B6S6</accession>
<proteinExistence type="predicted"/>
<protein>
    <submittedName>
        <fullName evidence="1">Uncharacterized protein</fullName>
    </submittedName>
</protein>
<evidence type="ECO:0000313" key="1">
    <source>
        <dbReference type="EMBL" id="SVE15827.1"/>
    </source>
</evidence>
<dbReference type="AlphaFoldDB" id="A0A383B6S6"/>
<feature type="non-terminal residue" evidence="1">
    <location>
        <position position="1"/>
    </location>
</feature>